<reference evidence="1" key="2">
    <citation type="journal article" date="2015" name="Data Brief">
        <title>Shoot transcriptome of the giant reed, Arundo donax.</title>
        <authorList>
            <person name="Barrero R.A."/>
            <person name="Guerrero F.D."/>
            <person name="Moolhuijzen P."/>
            <person name="Goolsby J.A."/>
            <person name="Tidwell J."/>
            <person name="Bellgard S.E."/>
            <person name="Bellgard M.I."/>
        </authorList>
    </citation>
    <scope>NUCLEOTIDE SEQUENCE</scope>
    <source>
        <tissue evidence="1">Shoot tissue taken approximately 20 cm above the soil surface</tissue>
    </source>
</reference>
<dbReference type="AlphaFoldDB" id="A0A0A9BUS0"/>
<name>A0A0A9BUS0_ARUDO</name>
<protein>
    <submittedName>
        <fullName evidence="1">Uncharacterized protein</fullName>
    </submittedName>
</protein>
<evidence type="ECO:0000313" key="1">
    <source>
        <dbReference type="EMBL" id="JAD67794.1"/>
    </source>
</evidence>
<organism evidence="1">
    <name type="scientific">Arundo donax</name>
    <name type="common">Giant reed</name>
    <name type="synonym">Donax arundinaceus</name>
    <dbReference type="NCBI Taxonomy" id="35708"/>
    <lineage>
        <taxon>Eukaryota</taxon>
        <taxon>Viridiplantae</taxon>
        <taxon>Streptophyta</taxon>
        <taxon>Embryophyta</taxon>
        <taxon>Tracheophyta</taxon>
        <taxon>Spermatophyta</taxon>
        <taxon>Magnoliopsida</taxon>
        <taxon>Liliopsida</taxon>
        <taxon>Poales</taxon>
        <taxon>Poaceae</taxon>
        <taxon>PACMAD clade</taxon>
        <taxon>Arundinoideae</taxon>
        <taxon>Arundineae</taxon>
        <taxon>Arundo</taxon>
    </lineage>
</organism>
<accession>A0A0A9BUS0</accession>
<dbReference type="EMBL" id="GBRH01230101">
    <property type="protein sequence ID" value="JAD67794.1"/>
    <property type="molecule type" value="Transcribed_RNA"/>
</dbReference>
<proteinExistence type="predicted"/>
<reference evidence="1" key="1">
    <citation type="submission" date="2014-09" db="EMBL/GenBank/DDBJ databases">
        <authorList>
            <person name="Magalhaes I.L.F."/>
            <person name="Oliveira U."/>
            <person name="Santos F.R."/>
            <person name="Vidigal T.H.D.A."/>
            <person name="Brescovit A.D."/>
            <person name="Santos A.J."/>
        </authorList>
    </citation>
    <scope>NUCLEOTIDE SEQUENCE</scope>
    <source>
        <tissue evidence="1">Shoot tissue taken approximately 20 cm above the soil surface</tissue>
    </source>
</reference>
<sequence>MPCRVSSRLGDQIGGCYSSRQVNIGKTKYLG</sequence>